<reference evidence="2" key="1">
    <citation type="submission" date="2017-09" db="EMBL/GenBank/DDBJ databases">
        <title>Polyketide synthases of a Diaporthe helianthi virulent isolate.</title>
        <authorList>
            <person name="Baroncelli R."/>
        </authorList>
    </citation>
    <scope>NUCLEOTIDE SEQUENCE [LARGE SCALE GENOMIC DNA]</scope>
    <source>
        <strain evidence="2">7/96</strain>
    </source>
</reference>
<feature type="compositionally biased region" description="Low complexity" evidence="1">
    <location>
        <begin position="186"/>
        <end position="226"/>
    </location>
</feature>
<dbReference type="AlphaFoldDB" id="A0A2P5HK66"/>
<organism evidence="2 3">
    <name type="scientific">Diaporthe helianthi</name>
    <dbReference type="NCBI Taxonomy" id="158607"/>
    <lineage>
        <taxon>Eukaryota</taxon>
        <taxon>Fungi</taxon>
        <taxon>Dikarya</taxon>
        <taxon>Ascomycota</taxon>
        <taxon>Pezizomycotina</taxon>
        <taxon>Sordariomycetes</taxon>
        <taxon>Sordariomycetidae</taxon>
        <taxon>Diaporthales</taxon>
        <taxon>Diaporthaceae</taxon>
        <taxon>Diaporthe</taxon>
    </lineage>
</organism>
<dbReference type="STRING" id="158607.A0A2P5HK66"/>
<gene>
    <name evidence="2" type="ORF">DHEL01_v210961</name>
</gene>
<dbReference type="SUPFAM" id="SSF52058">
    <property type="entry name" value="L domain-like"/>
    <property type="match status" value="1"/>
</dbReference>
<dbReference type="EMBL" id="MAVT02001550">
    <property type="protein sequence ID" value="POS70643.1"/>
    <property type="molecule type" value="Genomic_DNA"/>
</dbReference>
<accession>A0A2P5HK66</accession>
<keyword evidence="3" id="KW-1185">Reference proteome</keyword>
<dbReference type="InParanoid" id="A0A2P5HK66"/>
<sequence>MAVVFRWKASLFSARVLIFSALFVAFNVVRVAADYNEDEERACDNSFVTIVNQTDIDFYKTCPAINGSFFFIDHEFKGPFELPGVGSLPSLSSGYYGPKLEGSDSVLNISFPKLETVAKDIVVIGSYGVRNLTLPALTTAGAILLDGNFDDCPALGAAFASVTFTATEDDLYQGFTCWTGYEDNSWNSSDPSNNPTSGESSSGDSSSGDSSFGDSSSTGTSSDSGSATNTGYACATSTTFPLC</sequence>
<feature type="compositionally biased region" description="Polar residues" evidence="1">
    <location>
        <begin position="227"/>
        <end position="243"/>
    </location>
</feature>
<comment type="caution">
    <text evidence="2">The sequence shown here is derived from an EMBL/GenBank/DDBJ whole genome shotgun (WGS) entry which is preliminary data.</text>
</comment>
<evidence type="ECO:0000313" key="2">
    <source>
        <dbReference type="EMBL" id="POS70643.1"/>
    </source>
</evidence>
<dbReference type="OrthoDB" id="536881at2759"/>
<protein>
    <submittedName>
        <fullName evidence="2">Uncharacterized protein</fullName>
    </submittedName>
</protein>
<dbReference type="Proteomes" id="UP000094444">
    <property type="component" value="Unassembled WGS sequence"/>
</dbReference>
<evidence type="ECO:0000313" key="3">
    <source>
        <dbReference type="Proteomes" id="UP000094444"/>
    </source>
</evidence>
<feature type="region of interest" description="Disordered" evidence="1">
    <location>
        <begin position="186"/>
        <end position="243"/>
    </location>
</feature>
<proteinExistence type="predicted"/>
<evidence type="ECO:0000256" key="1">
    <source>
        <dbReference type="SAM" id="MobiDB-lite"/>
    </source>
</evidence>
<name>A0A2P5HK66_DIAHE</name>